<evidence type="ECO:0000313" key="3">
    <source>
        <dbReference type="Proteomes" id="UP000828390"/>
    </source>
</evidence>
<evidence type="ECO:0000256" key="1">
    <source>
        <dbReference type="SAM" id="MobiDB-lite"/>
    </source>
</evidence>
<sequence length="549" mass="61897">MCSLFQTGKNRGKKRKKAKQRKQKTISEPEYSNINDINQTSNIFSEIDDETIKATLGKKSENGLKNPHLVGYDLETVWQDYWGKYGEYLVWEGWVGKYPDQIDYDNTQAVPAIAEIEVDTNNDVDAMDGMVEMNKEHGDSVMCNRINYIDGIENKKINEVSCDYNGDHVTHLDENNVASMSKFDGAGDDKNKLAKDVNSISRNGRSELETVCSNENEKGQHNRLLNRVVENVCPNLKADIVARLQNQTEQFDGNTGEVLSSGCNTEQDAENFANRLSETTKMMHNYTCQSQSMYCGDEKFGQMRTLTEVEQAVDENKTDTDNDMEKDMNVVQHGNREVENGVDDGGYSEAWAELWNDHYTESYWYYYNQFAEKFRKIALNVEPEACVAEGIAVVDEHGQLCVVKDENELESVRAKLNGSLQDLLVEEQQNAKSSDEVILFMDSEHSACESNDINNQSGTIDALNTQNIIYVIEDPDNPGGLAALENMTQEELAKLTEEISTCLNGCNLGDGSDVTPAIDVGKEKNLLKCACFVRLEIMQGAWYYTRIHI</sequence>
<accession>A0A9D4HQH9</accession>
<name>A0A9D4HQH9_DREPO</name>
<feature type="compositionally biased region" description="Basic residues" evidence="1">
    <location>
        <begin position="10"/>
        <end position="24"/>
    </location>
</feature>
<evidence type="ECO:0000313" key="2">
    <source>
        <dbReference type="EMBL" id="KAH3729297.1"/>
    </source>
</evidence>
<dbReference type="AlphaFoldDB" id="A0A9D4HQH9"/>
<protein>
    <submittedName>
        <fullName evidence="2">Uncharacterized protein</fullName>
    </submittedName>
</protein>
<comment type="caution">
    <text evidence="2">The sequence shown here is derived from an EMBL/GenBank/DDBJ whole genome shotgun (WGS) entry which is preliminary data.</text>
</comment>
<organism evidence="2 3">
    <name type="scientific">Dreissena polymorpha</name>
    <name type="common">Zebra mussel</name>
    <name type="synonym">Mytilus polymorpha</name>
    <dbReference type="NCBI Taxonomy" id="45954"/>
    <lineage>
        <taxon>Eukaryota</taxon>
        <taxon>Metazoa</taxon>
        <taxon>Spiralia</taxon>
        <taxon>Lophotrochozoa</taxon>
        <taxon>Mollusca</taxon>
        <taxon>Bivalvia</taxon>
        <taxon>Autobranchia</taxon>
        <taxon>Heteroconchia</taxon>
        <taxon>Euheterodonta</taxon>
        <taxon>Imparidentia</taxon>
        <taxon>Neoheterodontei</taxon>
        <taxon>Myida</taxon>
        <taxon>Dreissenoidea</taxon>
        <taxon>Dreissenidae</taxon>
        <taxon>Dreissena</taxon>
    </lineage>
</organism>
<dbReference type="Proteomes" id="UP000828390">
    <property type="component" value="Unassembled WGS sequence"/>
</dbReference>
<gene>
    <name evidence="2" type="ORF">DPMN_055265</name>
</gene>
<reference evidence="2" key="1">
    <citation type="journal article" date="2019" name="bioRxiv">
        <title>The Genome of the Zebra Mussel, Dreissena polymorpha: A Resource for Invasive Species Research.</title>
        <authorList>
            <person name="McCartney M.A."/>
            <person name="Auch B."/>
            <person name="Kono T."/>
            <person name="Mallez S."/>
            <person name="Zhang Y."/>
            <person name="Obille A."/>
            <person name="Becker A."/>
            <person name="Abrahante J.E."/>
            <person name="Garbe J."/>
            <person name="Badalamenti J.P."/>
            <person name="Herman A."/>
            <person name="Mangelson H."/>
            <person name="Liachko I."/>
            <person name="Sullivan S."/>
            <person name="Sone E.D."/>
            <person name="Koren S."/>
            <person name="Silverstein K.A.T."/>
            <person name="Beckman K.B."/>
            <person name="Gohl D.M."/>
        </authorList>
    </citation>
    <scope>NUCLEOTIDE SEQUENCE</scope>
    <source>
        <strain evidence="2">Duluth1</strain>
        <tissue evidence="2">Whole animal</tissue>
    </source>
</reference>
<proteinExistence type="predicted"/>
<feature type="region of interest" description="Disordered" evidence="1">
    <location>
        <begin position="1"/>
        <end position="26"/>
    </location>
</feature>
<reference evidence="2" key="2">
    <citation type="submission" date="2020-11" db="EMBL/GenBank/DDBJ databases">
        <authorList>
            <person name="McCartney M.A."/>
            <person name="Auch B."/>
            <person name="Kono T."/>
            <person name="Mallez S."/>
            <person name="Becker A."/>
            <person name="Gohl D.M."/>
            <person name="Silverstein K.A.T."/>
            <person name="Koren S."/>
            <person name="Bechman K.B."/>
            <person name="Herman A."/>
            <person name="Abrahante J.E."/>
            <person name="Garbe J."/>
        </authorList>
    </citation>
    <scope>NUCLEOTIDE SEQUENCE</scope>
    <source>
        <strain evidence="2">Duluth1</strain>
        <tissue evidence="2">Whole animal</tissue>
    </source>
</reference>
<dbReference type="EMBL" id="JAIWYP010000012">
    <property type="protein sequence ID" value="KAH3729297.1"/>
    <property type="molecule type" value="Genomic_DNA"/>
</dbReference>
<keyword evidence="3" id="KW-1185">Reference proteome</keyword>